<dbReference type="EMBL" id="JAYMYQ010000002">
    <property type="protein sequence ID" value="KAK7350984.1"/>
    <property type="molecule type" value="Genomic_DNA"/>
</dbReference>
<proteinExistence type="predicted"/>
<dbReference type="AlphaFoldDB" id="A0AAN9MAK5"/>
<evidence type="ECO:0000313" key="1">
    <source>
        <dbReference type="EMBL" id="KAK7350984.1"/>
    </source>
</evidence>
<keyword evidence="2" id="KW-1185">Reference proteome</keyword>
<protein>
    <submittedName>
        <fullName evidence="1">Uncharacterized protein</fullName>
    </submittedName>
</protein>
<gene>
    <name evidence="1" type="ORF">VNO77_10092</name>
</gene>
<name>A0AAN9MAK5_CANGL</name>
<sequence length="75" mass="8320">MDKPTNMACEQGFKLVSGDQLIPFSPTYGITVTNNLCLSLPHTHAPSRCILPHYYPYFSLSISHLNSDFTTLGLC</sequence>
<accession>A0AAN9MAK5</accession>
<comment type="caution">
    <text evidence="1">The sequence shown here is derived from an EMBL/GenBank/DDBJ whole genome shotgun (WGS) entry which is preliminary data.</text>
</comment>
<dbReference type="Proteomes" id="UP001367508">
    <property type="component" value="Unassembled WGS sequence"/>
</dbReference>
<reference evidence="1 2" key="1">
    <citation type="submission" date="2024-01" db="EMBL/GenBank/DDBJ databases">
        <title>The genomes of 5 underutilized Papilionoideae crops provide insights into root nodulation and disease resistanc.</title>
        <authorList>
            <person name="Jiang F."/>
        </authorList>
    </citation>
    <scope>NUCLEOTIDE SEQUENCE [LARGE SCALE GENOMIC DNA]</scope>
    <source>
        <strain evidence="1">LVBAO_FW01</strain>
        <tissue evidence="1">Leaves</tissue>
    </source>
</reference>
<organism evidence="1 2">
    <name type="scientific">Canavalia gladiata</name>
    <name type="common">Sword bean</name>
    <name type="synonym">Dolichos gladiatus</name>
    <dbReference type="NCBI Taxonomy" id="3824"/>
    <lineage>
        <taxon>Eukaryota</taxon>
        <taxon>Viridiplantae</taxon>
        <taxon>Streptophyta</taxon>
        <taxon>Embryophyta</taxon>
        <taxon>Tracheophyta</taxon>
        <taxon>Spermatophyta</taxon>
        <taxon>Magnoliopsida</taxon>
        <taxon>eudicotyledons</taxon>
        <taxon>Gunneridae</taxon>
        <taxon>Pentapetalae</taxon>
        <taxon>rosids</taxon>
        <taxon>fabids</taxon>
        <taxon>Fabales</taxon>
        <taxon>Fabaceae</taxon>
        <taxon>Papilionoideae</taxon>
        <taxon>50 kb inversion clade</taxon>
        <taxon>NPAAA clade</taxon>
        <taxon>indigoferoid/millettioid clade</taxon>
        <taxon>Phaseoleae</taxon>
        <taxon>Canavalia</taxon>
    </lineage>
</organism>
<evidence type="ECO:0000313" key="2">
    <source>
        <dbReference type="Proteomes" id="UP001367508"/>
    </source>
</evidence>